<accession>A0A0F9SEQ1</accession>
<proteinExistence type="predicted"/>
<dbReference type="InterPro" id="IPR019004">
    <property type="entry name" value="YqeY/Aim41"/>
</dbReference>
<sequence length="148" mass="16384">MSLLITLKDAQKDAMRAKDKQRLNPIRMVLAAIKQREIDERIELDDAGITSVIVKLVKQRRDSYTQYKDAGRDDLADIEANEIVALETFLPQKLSEEEIIALIDAAIADTNAAGMQDMGKVMGIIKSKAEGRADMGKISGLIKQRLTA</sequence>
<evidence type="ECO:0008006" key="2">
    <source>
        <dbReference type="Google" id="ProtNLM"/>
    </source>
</evidence>
<dbReference type="PANTHER" id="PTHR28055">
    <property type="entry name" value="ALTERED INHERITANCE OF MITOCHONDRIA PROTEIN 41, MITOCHONDRIAL"/>
    <property type="match status" value="1"/>
</dbReference>
<dbReference type="Pfam" id="PF09424">
    <property type="entry name" value="YqeY"/>
    <property type="match status" value="1"/>
</dbReference>
<name>A0A0F9SEQ1_9ZZZZ</name>
<dbReference type="Gene3D" id="1.10.10.410">
    <property type="match status" value="1"/>
</dbReference>
<dbReference type="PANTHER" id="PTHR28055:SF1">
    <property type="entry name" value="ALTERED INHERITANCE OF MITOCHONDRIA PROTEIN 41, MITOCHONDRIAL"/>
    <property type="match status" value="1"/>
</dbReference>
<dbReference type="InterPro" id="IPR003789">
    <property type="entry name" value="Asn/Gln_tRNA_amidoTrase-B-like"/>
</dbReference>
<dbReference type="Gene3D" id="1.10.1510.10">
    <property type="entry name" value="Uncharacterised protein YqeY/AIM41 PF09424, N-terminal domain"/>
    <property type="match status" value="1"/>
</dbReference>
<gene>
    <name evidence="1" type="ORF">LCGC14_0528890</name>
</gene>
<dbReference type="GO" id="GO:0016884">
    <property type="term" value="F:carbon-nitrogen ligase activity, with glutamine as amido-N-donor"/>
    <property type="evidence" value="ECO:0007669"/>
    <property type="project" value="InterPro"/>
</dbReference>
<dbReference type="InterPro" id="IPR023168">
    <property type="entry name" value="GatB_Yqey_C_2"/>
</dbReference>
<dbReference type="EMBL" id="LAZR01000684">
    <property type="protein sequence ID" value="KKN60762.1"/>
    <property type="molecule type" value="Genomic_DNA"/>
</dbReference>
<organism evidence="1">
    <name type="scientific">marine sediment metagenome</name>
    <dbReference type="NCBI Taxonomy" id="412755"/>
    <lineage>
        <taxon>unclassified sequences</taxon>
        <taxon>metagenomes</taxon>
        <taxon>ecological metagenomes</taxon>
    </lineage>
</organism>
<dbReference type="AlphaFoldDB" id="A0A0F9SEQ1"/>
<comment type="caution">
    <text evidence="1">The sequence shown here is derived from an EMBL/GenBank/DDBJ whole genome shotgun (WGS) entry which is preliminary data.</text>
</comment>
<evidence type="ECO:0000313" key="1">
    <source>
        <dbReference type="EMBL" id="KKN60762.1"/>
    </source>
</evidence>
<dbReference type="InterPro" id="IPR042184">
    <property type="entry name" value="YqeY/Aim41_N"/>
</dbReference>
<dbReference type="SUPFAM" id="SSF89095">
    <property type="entry name" value="GatB/YqeY motif"/>
    <property type="match status" value="1"/>
</dbReference>
<reference evidence="1" key="1">
    <citation type="journal article" date="2015" name="Nature">
        <title>Complex archaea that bridge the gap between prokaryotes and eukaryotes.</title>
        <authorList>
            <person name="Spang A."/>
            <person name="Saw J.H."/>
            <person name="Jorgensen S.L."/>
            <person name="Zaremba-Niedzwiedzka K."/>
            <person name="Martijn J."/>
            <person name="Lind A.E."/>
            <person name="van Eijk R."/>
            <person name="Schleper C."/>
            <person name="Guy L."/>
            <person name="Ettema T.J."/>
        </authorList>
    </citation>
    <scope>NUCLEOTIDE SEQUENCE</scope>
</reference>
<protein>
    <recommendedName>
        <fullName evidence="2">GatB/YqeY domain-containing protein</fullName>
    </recommendedName>
</protein>